<protein>
    <recommendedName>
        <fullName evidence="1">F-box domain-containing protein</fullName>
    </recommendedName>
</protein>
<organism evidence="2 3">
    <name type="scientific">Rhodonia placenta</name>
    <dbReference type="NCBI Taxonomy" id="104341"/>
    <lineage>
        <taxon>Eukaryota</taxon>
        <taxon>Fungi</taxon>
        <taxon>Dikarya</taxon>
        <taxon>Basidiomycota</taxon>
        <taxon>Agaricomycotina</taxon>
        <taxon>Agaricomycetes</taxon>
        <taxon>Polyporales</taxon>
        <taxon>Adustoporiaceae</taxon>
        <taxon>Rhodonia</taxon>
    </lineage>
</organism>
<reference evidence="2" key="1">
    <citation type="submission" date="2020-11" db="EMBL/GenBank/DDBJ databases">
        <authorList>
            <person name="Koelle M."/>
            <person name="Horta M.A.C."/>
            <person name="Nowrousian M."/>
            <person name="Ohm R.A."/>
            <person name="Benz P."/>
            <person name="Pilgard A."/>
        </authorList>
    </citation>
    <scope>NUCLEOTIDE SEQUENCE</scope>
    <source>
        <strain evidence="2">FPRL280</strain>
    </source>
</reference>
<comment type="caution">
    <text evidence="2">The sequence shown here is derived from an EMBL/GenBank/DDBJ whole genome shotgun (WGS) entry which is preliminary data.</text>
</comment>
<dbReference type="EMBL" id="JADOXO010000085">
    <property type="protein sequence ID" value="KAF9814502.1"/>
    <property type="molecule type" value="Genomic_DNA"/>
</dbReference>
<evidence type="ECO:0000313" key="2">
    <source>
        <dbReference type="EMBL" id="KAF9814502.1"/>
    </source>
</evidence>
<dbReference type="Gene3D" id="3.80.10.10">
    <property type="entry name" value="Ribonuclease Inhibitor"/>
    <property type="match status" value="1"/>
</dbReference>
<dbReference type="InterPro" id="IPR001810">
    <property type="entry name" value="F-box_dom"/>
</dbReference>
<name>A0A8H7P2K4_9APHY</name>
<dbReference type="SUPFAM" id="SSF48452">
    <property type="entry name" value="TPR-like"/>
    <property type="match status" value="1"/>
</dbReference>
<dbReference type="PROSITE" id="PS50181">
    <property type="entry name" value="FBOX"/>
    <property type="match status" value="1"/>
</dbReference>
<evidence type="ECO:0000259" key="1">
    <source>
        <dbReference type="PROSITE" id="PS50181"/>
    </source>
</evidence>
<proteinExistence type="predicted"/>
<dbReference type="Gene3D" id="1.25.40.10">
    <property type="entry name" value="Tetratricopeptide repeat domain"/>
    <property type="match status" value="1"/>
</dbReference>
<feature type="domain" description="F-box" evidence="1">
    <location>
        <begin position="99"/>
        <end position="149"/>
    </location>
</feature>
<dbReference type="InterPro" id="IPR032675">
    <property type="entry name" value="LRR_dom_sf"/>
</dbReference>
<dbReference type="Proteomes" id="UP000639403">
    <property type="component" value="Unassembled WGS sequence"/>
</dbReference>
<dbReference type="InterPro" id="IPR011990">
    <property type="entry name" value="TPR-like_helical_dom_sf"/>
</dbReference>
<dbReference type="PANTHER" id="PTHR38926">
    <property type="entry name" value="F-BOX DOMAIN CONTAINING PROTEIN, EXPRESSED"/>
    <property type="match status" value="1"/>
</dbReference>
<accession>A0A8H7P2K4</accession>
<evidence type="ECO:0000313" key="3">
    <source>
        <dbReference type="Proteomes" id="UP000639403"/>
    </source>
</evidence>
<dbReference type="Gene3D" id="1.20.1280.50">
    <property type="match status" value="1"/>
</dbReference>
<dbReference type="AlphaFoldDB" id="A0A8H7P2K4"/>
<dbReference type="PANTHER" id="PTHR38926:SF64">
    <property type="entry name" value="F-BOX DOMAIN-CONTAINING PROTEIN"/>
    <property type="match status" value="1"/>
</dbReference>
<dbReference type="InterPro" id="IPR036047">
    <property type="entry name" value="F-box-like_dom_sf"/>
</dbReference>
<sequence length="533" mass="60333">MPQAIVLGPNEFSIYDSRAAVFEKLGRVKDALRDSKKVIDLGPQRWQRISKLDHALRMINLALERVNADDVRRVTEITTIRDQIQQGLQQRREHESRAFYHFGKLPLEIATTIFTMVAADDHTRVISLSQVCHNWCAAILGMPRLWSNLILTNKNPVKKAKVWAVRCQGRLIELRLRAGVAPTPWALDELASVPLDCLRALDADNFPIHEIRRRLPTFTDDVLQRLDELNIQHCADVRAASWLWRQPSMRIRDLTIAHSIFHWATAAENINQLESFTFRGPVVDTPLSDILAFLRRNPNLRKLALSMMDIPLANPGEDEEPIRLPHLSHLELEYHDFATSRIIPILDIPALSSLHIRGGIHSLDTTLRHLVHSGCAASLLELRIQRCAVSAQSIIELLRCTPSLETLQLEHVGGSQANKILESLAEPRPHIISEQETLSAVLCPSLRTVNFSHCPDIKSGTVLRLVKTRLPTDTLTVTEDASQESRPPPIVPIDTLIIDGCPNIDADILPWLRNKVRVVSCVYMTKKDARWKR</sequence>
<reference evidence="2" key="2">
    <citation type="journal article" name="Front. Microbiol.">
        <title>Degradative Capacity of Two Strains of Rhodonia placenta: From Phenotype to Genotype.</title>
        <authorList>
            <person name="Kolle M."/>
            <person name="Horta M.A.C."/>
            <person name="Nowrousian M."/>
            <person name="Ohm R.A."/>
            <person name="Benz J.P."/>
            <person name="Pilgard A."/>
        </authorList>
    </citation>
    <scope>NUCLEOTIDE SEQUENCE</scope>
    <source>
        <strain evidence="2">FPRL280</strain>
    </source>
</reference>
<gene>
    <name evidence="2" type="ORF">IEO21_05053</name>
</gene>
<dbReference type="SUPFAM" id="SSF52047">
    <property type="entry name" value="RNI-like"/>
    <property type="match status" value="1"/>
</dbReference>
<dbReference type="SUPFAM" id="SSF81383">
    <property type="entry name" value="F-box domain"/>
    <property type="match status" value="1"/>
</dbReference>